<evidence type="ECO:0000256" key="8">
    <source>
        <dbReference type="ARBA" id="ARBA00022692"/>
    </source>
</evidence>
<comment type="function">
    <text evidence="1">Part of the ABC transporter complex LptBFG involved in the translocation of lipopolysaccharide (LPS) from the inner membrane to the outer membrane.</text>
</comment>
<keyword evidence="10 12" id="KW-0472">Membrane</keyword>
<evidence type="ECO:0000256" key="3">
    <source>
        <dbReference type="ARBA" id="ARBA00007725"/>
    </source>
</evidence>
<comment type="similarity">
    <text evidence="3">Belongs to the LptF/LptG family.</text>
</comment>
<dbReference type="Proteomes" id="UP000460751">
    <property type="component" value="Unassembled WGS sequence"/>
</dbReference>
<feature type="transmembrane region" description="Helical" evidence="12">
    <location>
        <begin position="267"/>
        <end position="285"/>
    </location>
</feature>
<evidence type="ECO:0000256" key="4">
    <source>
        <dbReference type="ARBA" id="ARBA00014213"/>
    </source>
</evidence>
<dbReference type="GO" id="GO:0055085">
    <property type="term" value="P:transmembrane transport"/>
    <property type="evidence" value="ECO:0007669"/>
    <property type="project" value="InterPro"/>
</dbReference>
<comment type="subcellular location">
    <subcellularLocation>
        <location evidence="2">Cell inner membrane</location>
        <topology evidence="2">Multi-pass membrane protein</topology>
    </subcellularLocation>
</comment>
<organism evidence="13 14">
    <name type="scientific">Vreelandella halophila</name>
    <dbReference type="NCBI Taxonomy" id="86177"/>
    <lineage>
        <taxon>Bacteria</taxon>
        <taxon>Pseudomonadati</taxon>
        <taxon>Pseudomonadota</taxon>
        <taxon>Gammaproteobacteria</taxon>
        <taxon>Oceanospirillales</taxon>
        <taxon>Halomonadaceae</taxon>
        <taxon>Vreelandella</taxon>
    </lineage>
</organism>
<dbReference type="InterPro" id="IPR005495">
    <property type="entry name" value="LptG/LptF_permease"/>
</dbReference>
<dbReference type="OrthoDB" id="9778062at2"/>
<evidence type="ECO:0000256" key="9">
    <source>
        <dbReference type="ARBA" id="ARBA00022989"/>
    </source>
</evidence>
<sequence>MFIIFRYLGRQVLTTMTAVALVLLLIFMSGRFLQYLASAAEGEYAANVIFIVMGYRLPEFLELILPLSFFLGILLTYGRMYQESEMTVLTACGVSERQVLFLTLGPGLLVACLVGAMSLWLTPAGIQQVDRIFAEQAQRTGFEMLAPGRFQEMGSNDRVTYTRAMSDDKQTLEGVFMAEGGDDGRFTLMKAVEGTQIVEGDGERFLVLHEGVRFEGRPGGAEFDAMTFEDYGLRIESPGGVSSGGSREGQSTLALMASDARADQAMVHWRLSLPLLVLVITVLAIPLSRVNPRQGRFFHLLPGILVFISYLGVLILGRDAIASGQVPASAGLWAVHGAFLALGVAMLGWPAMRLRRAAGVRHASD</sequence>
<dbReference type="NCBIfam" id="TIGR04407">
    <property type="entry name" value="LptF_YjgP"/>
    <property type="match status" value="1"/>
</dbReference>
<dbReference type="InterPro" id="IPR030922">
    <property type="entry name" value="LptF"/>
</dbReference>
<evidence type="ECO:0000256" key="2">
    <source>
        <dbReference type="ARBA" id="ARBA00004429"/>
    </source>
</evidence>
<protein>
    <recommendedName>
        <fullName evidence="4">Lipopolysaccharide export system permease protein LptF</fullName>
    </recommendedName>
</protein>
<gene>
    <name evidence="13" type="primary">lptF</name>
    <name evidence="13" type="ORF">GLW01_02685</name>
</gene>
<keyword evidence="14" id="KW-1185">Reference proteome</keyword>
<feature type="transmembrane region" description="Helical" evidence="12">
    <location>
        <begin position="297"/>
        <end position="318"/>
    </location>
</feature>
<evidence type="ECO:0000256" key="6">
    <source>
        <dbReference type="ARBA" id="ARBA00022475"/>
    </source>
</evidence>
<keyword evidence="8 12" id="KW-0812">Transmembrane</keyword>
<proteinExistence type="inferred from homology"/>
<name>A0A9X4YA46_9GAMM</name>
<dbReference type="PANTHER" id="PTHR33529:SF7">
    <property type="entry name" value="LIPOPOLYSACCHARIDE EXPORT SYSTEM PERMEASE PROTEIN LPTF"/>
    <property type="match status" value="1"/>
</dbReference>
<evidence type="ECO:0000256" key="5">
    <source>
        <dbReference type="ARBA" id="ARBA00022448"/>
    </source>
</evidence>
<dbReference type="GO" id="GO:0015920">
    <property type="term" value="P:lipopolysaccharide transport"/>
    <property type="evidence" value="ECO:0007669"/>
    <property type="project" value="TreeGrafter"/>
</dbReference>
<evidence type="ECO:0000256" key="12">
    <source>
        <dbReference type="SAM" id="Phobius"/>
    </source>
</evidence>
<dbReference type="GO" id="GO:0043190">
    <property type="term" value="C:ATP-binding cassette (ABC) transporter complex"/>
    <property type="evidence" value="ECO:0007669"/>
    <property type="project" value="InterPro"/>
</dbReference>
<dbReference type="Pfam" id="PF03739">
    <property type="entry name" value="LptF_LptG"/>
    <property type="match status" value="1"/>
</dbReference>
<evidence type="ECO:0000256" key="10">
    <source>
        <dbReference type="ARBA" id="ARBA00023136"/>
    </source>
</evidence>
<feature type="transmembrane region" description="Helical" evidence="12">
    <location>
        <begin position="63"/>
        <end position="78"/>
    </location>
</feature>
<accession>A0A9X4YA46</accession>
<keyword evidence="6" id="KW-1003">Cell membrane</keyword>
<evidence type="ECO:0000313" key="13">
    <source>
        <dbReference type="EMBL" id="MYL25696.1"/>
    </source>
</evidence>
<evidence type="ECO:0000313" key="14">
    <source>
        <dbReference type="Proteomes" id="UP000460751"/>
    </source>
</evidence>
<reference evidence="13 14" key="1">
    <citation type="submission" date="2019-11" db="EMBL/GenBank/DDBJ databases">
        <title>Genome sequences of 17 halophilic strains isolated from different environments.</title>
        <authorList>
            <person name="Furrow R.E."/>
        </authorList>
    </citation>
    <scope>NUCLEOTIDE SEQUENCE [LARGE SCALE GENOMIC DNA]</scope>
    <source>
        <strain evidence="13 14">22507_15_FS</strain>
    </source>
</reference>
<comment type="subunit">
    <text evidence="11">Component of the lipopolysaccharide transport and assembly complex. The LptBFG transporter is composed of two ATP-binding proteins (LptB) and two transmembrane proteins (LptF and LptG).</text>
</comment>
<comment type="caution">
    <text evidence="13">The sequence shown here is derived from an EMBL/GenBank/DDBJ whole genome shotgun (WGS) entry which is preliminary data.</text>
</comment>
<keyword evidence="5" id="KW-0813">Transport</keyword>
<dbReference type="EMBL" id="WMEX01000001">
    <property type="protein sequence ID" value="MYL25696.1"/>
    <property type="molecule type" value="Genomic_DNA"/>
</dbReference>
<evidence type="ECO:0000256" key="7">
    <source>
        <dbReference type="ARBA" id="ARBA00022519"/>
    </source>
</evidence>
<keyword evidence="9 12" id="KW-1133">Transmembrane helix</keyword>
<evidence type="ECO:0000256" key="1">
    <source>
        <dbReference type="ARBA" id="ARBA00002265"/>
    </source>
</evidence>
<dbReference type="AlphaFoldDB" id="A0A9X4YA46"/>
<feature type="transmembrane region" description="Helical" evidence="12">
    <location>
        <begin position="330"/>
        <end position="352"/>
    </location>
</feature>
<evidence type="ECO:0000256" key="11">
    <source>
        <dbReference type="ARBA" id="ARBA00026081"/>
    </source>
</evidence>
<dbReference type="PANTHER" id="PTHR33529">
    <property type="entry name" value="SLR0882 PROTEIN-RELATED"/>
    <property type="match status" value="1"/>
</dbReference>
<keyword evidence="7" id="KW-0997">Cell inner membrane</keyword>
<feature type="transmembrane region" description="Helical" evidence="12">
    <location>
        <begin position="99"/>
        <end position="121"/>
    </location>
</feature>